<gene>
    <name evidence="10" type="primary">focC_4</name>
    <name evidence="9" type="ORF">CRN84_06840</name>
    <name evidence="10" type="ORF">NCTC12282_02143</name>
</gene>
<dbReference type="InterPro" id="IPR016148">
    <property type="entry name" value="Pili_assmbl_chaperone_C"/>
</dbReference>
<keyword evidence="11" id="KW-1185">Reference proteome</keyword>
<organism evidence="9 11">
    <name type="scientific">Budvicia aquatica</name>
    <dbReference type="NCBI Taxonomy" id="82979"/>
    <lineage>
        <taxon>Bacteria</taxon>
        <taxon>Pseudomonadati</taxon>
        <taxon>Pseudomonadota</taxon>
        <taxon>Gammaproteobacteria</taxon>
        <taxon>Enterobacterales</taxon>
        <taxon>Budviciaceae</taxon>
        <taxon>Budvicia</taxon>
    </lineage>
</organism>
<dbReference type="InterPro" id="IPR013783">
    <property type="entry name" value="Ig-like_fold"/>
</dbReference>
<protein>
    <submittedName>
        <fullName evidence="10">Chaperone protein focC</fullName>
    </submittedName>
    <submittedName>
        <fullName evidence="9">Molecular chaperone</fullName>
    </submittedName>
</protein>
<feature type="domain" description="Pili assembly chaperone C-terminal" evidence="8">
    <location>
        <begin position="172"/>
        <end position="230"/>
    </location>
</feature>
<dbReference type="STRING" id="1111728.GCA_000427805_02917"/>
<comment type="subcellular location">
    <subcellularLocation>
        <location evidence="1">Periplasm</location>
    </subcellularLocation>
</comment>
<dbReference type="GO" id="GO:0030288">
    <property type="term" value="C:outer membrane-bounded periplasmic space"/>
    <property type="evidence" value="ECO:0007669"/>
    <property type="project" value="InterPro"/>
</dbReference>
<dbReference type="SUPFAM" id="SSF49584">
    <property type="entry name" value="Periplasmic chaperone C-domain"/>
    <property type="match status" value="1"/>
</dbReference>
<feature type="chain" id="PRO_5036036612" evidence="6">
    <location>
        <begin position="24"/>
        <end position="238"/>
    </location>
</feature>
<dbReference type="PANTHER" id="PTHR30251:SF0">
    <property type="entry name" value="FIMBRIAL CHAPERONE PROTEIN ELFD-RELATED"/>
    <property type="match status" value="1"/>
</dbReference>
<evidence type="ECO:0000313" key="11">
    <source>
        <dbReference type="Proteomes" id="UP000224974"/>
    </source>
</evidence>
<dbReference type="InterPro" id="IPR016147">
    <property type="entry name" value="Pili_assmbl_chaperone_N"/>
</dbReference>
<evidence type="ECO:0000259" key="7">
    <source>
        <dbReference type="Pfam" id="PF00345"/>
    </source>
</evidence>
<evidence type="ECO:0000256" key="3">
    <source>
        <dbReference type="ARBA" id="ARBA00022729"/>
    </source>
</evidence>
<dbReference type="SUPFAM" id="SSF49354">
    <property type="entry name" value="PapD-like"/>
    <property type="match status" value="1"/>
</dbReference>
<keyword evidence="4" id="KW-0574">Periplasm</keyword>
<keyword evidence="3 6" id="KW-0732">Signal</keyword>
<dbReference type="InterPro" id="IPR036316">
    <property type="entry name" value="Pili_assmbl_chap_C_dom_sf"/>
</dbReference>
<reference evidence="11" key="2">
    <citation type="submission" date="2017-09" db="EMBL/GenBank/DDBJ databases">
        <title>FDA dAtabase for Regulatory Grade micrObial Sequences (FDA-ARGOS): Supporting development and validation of Infectious Disease Dx tests.</title>
        <authorList>
            <person name="Minogue T."/>
            <person name="Wolcott M."/>
            <person name="Wasieloski L."/>
            <person name="Aguilar W."/>
            <person name="Moore D."/>
            <person name="Tallon L."/>
            <person name="Sadzewicz L."/>
            <person name="Ott S."/>
            <person name="Zhao X."/>
            <person name="Nagaraj S."/>
            <person name="Vavikolanu K."/>
            <person name="Aluvathingal J."/>
            <person name="Nadendla S."/>
            <person name="Sichtig H."/>
        </authorList>
    </citation>
    <scope>NUCLEOTIDE SEQUENCE [LARGE SCALE GENOMIC DNA]</scope>
    <source>
        <strain evidence="11">FDAARGOS_387</strain>
    </source>
</reference>
<sequence length="238" mass="25786">MSRIFPLFLLMLSLFAPSFVAQAEGFGINATRLIYPQGAASISVTVRNTLTATPYLVQTGISRIQHKYESAPFSVTPPLFRLEPNNTNQIRIAAHNLNAPNDRESVFYFHASAIPASTIPSSDNQRAGVSGNVQFGVGNIIKLFYRPSGLPSSSVAAQRDLQFSRVNNGIKVSNNSPYFVSFASIKAGGQALKLDSPEALMIAPFSHHVYPSSVTKGAIQWQTINDEGGVNVFNQTLP</sequence>
<dbReference type="InterPro" id="IPR050643">
    <property type="entry name" value="Periplasmic_pilus_chap"/>
</dbReference>
<dbReference type="Pfam" id="PF02753">
    <property type="entry name" value="PapD_C"/>
    <property type="match status" value="1"/>
</dbReference>
<evidence type="ECO:0000313" key="12">
    <source>
        <dbReference type="Proteomes" id="UP000373449"/>
    </source>
</evidence>
<dbReference type="EMBL" id="PDDX01000001">
    <property type="protein sequence ID" value="PHI29053.1"/>
    <property type="molecule type" value="Genomic_DNA"/>
</dbReference>
<feature type="domain" description="Pili assembly chaperone N-terminal" evidence="7">
    <location>
        <begin position="26"/>
        <end position="150"/>
    </location>
</feature>
<evidence type="ECO:0000313" key="9">
    <source>
        <dbReference type="EMBL" id="PHI29053.1"/>
    </source>
</evidence>
<name>A0A2C6DK29_9GAMM</name>
<reference evidence="9" key="1">
    <citation type="submission" date="2017-09" db="EMBL/GenBank/DDBJ databases">
        <title>FDA dAtabase for Regulatory Grade micrObial Sequences (FDA-ARGOS): Supporting development and validation of Infectious Disease Dx tests.</title>
        <authorList>
            <person name="Minogue T."/>
            <person name="Wolcott M."/>
            <person name="Wasieloski L."/>
            <person name="Aguilar W."/>
            <person name="Moore D."/>
            <person name="Tallon L.J."/>
            <person name="Sadzewicz L."/>
            <person name="Ott S."/>
            <person name="Zhao X."/>
            <person name="Nagaraj S."/>
            <person name="Vavikolanu K."/>
            <person name="Aluvathingal J."/>
            <person name="Nadendla S."/>
            <person name="Sichtig H."/>
        </authorList>
    </citation>
    <scope>NUCLEOTIDE SEQUENCE</scope>
    <source>
        <strain evidence="9">FDAARGOS_387</strain>
    </source>
</reference>
<evidence type="ECO:0000256" key="2">
    <source>
        <dbReference type="ARBA" id="ARBA00007399"/>
    </source>
</evidence>
<evidence type="ECO:0000256" key="5">
    <source>
        <dbReference type="ARBA" id="ARBA00023186"/>
    </source>
</evidence>
<dbReference type="Proteomes" id="UP000373449">
    <property type="component" value="Unassembled WGS sequence"/>
</dbReference>
<dbReference type="EMBL" id="CAADJA010000002">
    <property type="protein sequence ID" value="VFS47208.1"/>
    <property type="molecule type" value="Genomic_DNA"/>
</dbReference>
<dbReference type="PRINTS" id="PR00969">
    <property type="entry name" value="CHAPERONPILI"/>
</dbReference>
<dbReference type="RefSeq" id="WP_029095311.1">
    <property type="nucleotide sequence ID" value="NZ_CAADJA010000002.1"/>
</dbReference>
<evidence type="ECO:0000313" key="10">
    <source>
        <dbReference type="EMBL" id="VFS47208.1"/>
    </source>
</evidence>
<reference evidence="10 12" key="3">
    <citation type="submission" date="2019-03" db="EMBL/GenBank/DDBJ databases">
        <authorList>
            <consortium name="Pathogen Informatics"/>
        </authorList>
    </citation>
    <scope>NUCLEOTIDE SEQUENCE [LARGE SCALE GENOMIC DNA]</scope>
    <source>
        <strain evidence="10 12">NCTC12282</strain>
    </source>
</reference>
<dbReference type="InterPro" id="IPR008962">
    <property type="entry name" value="PapD-like_sf"/>
</dbReference>
<dbReference type="Proteomes" id="UP000224974">
    <property type="component" value="Unassembled WGS sequence"/>
</dbReference>
<dbReference type="AlphaFoldDB" id="A0A2C6DK29"/>
<proteinExistence type="inferred from homology"/>
<evidence type="ECO:0000259" key="8">
    <source>
        <dbReference type="Pfam" id="PF02753"/>
    </source>
</evidence>
<evidence type="ECO:0000256" key="1">
    <source>
        <dbReference type="ARBA" id="ARBA00004418"/>
    </source>
</evidence>
<dbReference type="PANTHER" id="PTHR30251">
    <property type="entry name" value="PILUS ASSEMBLY CHAPERONE"/>
    <property type="match status" value="1"/>
</dbReference>
<dbReference type="InterPro" id="IPR001829">
    <property type="entry name" value="Pili_assmbl_chaperone_bac"/>
</dbReference>
<evidence type="ECO:0000256" key="6">
    <source>
        <dbReference type="SAM" id="SignalP"/>
    </source>
</evidence>
<evidence type="ECO:0000256" key="4">
    <source>
        <dbReference type="ARBA" id="ARBA00022764"/>
    </source>
</evidence>
<dbReference type="GO" id="GO:0071555">
    <property type="term" value="P:cell wall organization"/>
    <property type="evidence" value="ECO:0007669"/>
    <property type="project" value="InterPro"/>
</dbReference>
<dbReference type="OrthoDB" id="9131059at2"/>
<accession>A0A2C6DK29</accession>
<feature type="signal peptide" evidence="6">
    <location>
        <begin position="1"/>
        <end position="23"/>
    </location>
</feature>
<dbReference type="Gene3D" id="2.60.40.10">
    <property type="entry name" value="Immunoglobulins"/>
    <property type="match status" value="2"/>
</dbReference>
<dbReference type="Pfam" id="PF00345">
    <property type="entry name" value="PapD_N"/>
    <property type="match status" value="1"/>
</dbReference>
<comment type="similarity">
    <text evidence="2">Belongs to the periplasmic pilus chaperone family.</text>
</comment>
<keyword evidence="5" id="KW-0143">Chaperone</keyword>